<keyword evidence="4" id="KW-1185">Reference proteome</keyword>
<dbReference type="PANTHER" id="PTHR42146:SF1">
    <property type="entry name" value="OLIGORIBONUCLEASE NRNB"/>
    <property type="match status" value="1"/>
</dbReference>
<dbReference type="GO" id="GO:0016787">
    <property type="term" value="F:hydrolase activity"/>
    <property type="evidence" value="ECO:0007669"/>
    <property type="project" value="UniProtKB-KW"/>
</dbReference>
<protein>
    <submittedName>
        <fullName evidence="3">Phosphohydrolase</fullName>
    </submittedName>
</protein>
<feature type="domain" description="DHHA1" evidence="2">
    <location>
        <begin position="227"/>
        <end position="301"/>
    </location>
</feature>
<evidence type="ECO:0000313" key="4">
    <source>
        <dbReference type="Proteomes" id="UP000203261"/>
    </source>
</evidence>
<evidence type="ECO:0000259" key="2">
    <source>
        <dbReference type="Pfam" id="PF02272"/>
    </source>
</evidence>
<dbReference type="KEGG" id="vg:29125267"/>
<name>A0A127AW73_9CAUD</name>
<evidence type="ECO:0000313" key="3">
    <source>
        <dbReference type="EMBL" id="AMM44898.1"/>
    </source>
</evidence>
<dbReference type="Proteomes" id="UP000203261">
    <property type="component" value="Segment"/>
</dbReference>
<proteinExistence type="predicted"/>
<gene>
    <name evidence="3" type="ORF">SP15_099</name>
</gene>
<dbReference type="GeneID" id="29125267"/>
<dbReference type="PANTHER" id="PTHR42146">
    <property type="entry name" value="3',5'-CYCLIC-NUCLEOTIDE PHOSPHODIESTERASE"/>
    <property type="match status" value="1"/>
</dbReference>
<keyword evidence="3" id="KW-0378">Hydrolase</keyword>
<dbReference type="SUPFAM" id="SSF64182">
    <property type="entry name" value="DHH phosphoesterases"/>
    <property type="match status" value="1"/>
</dbReference>
<dbReference type="Gene3D" id="3.10.310.30">
    <property type="match status" value="1"/>
</dbReference>
<feature type="domain" description="DDH" evidence="1">
    <location>
        <begin position="8"/>
        <end position="133"/>
    </location>
</feature>
<dbReference type="GO" id="GO:0003676">
    <property type="term" value="F:nucleic acid binding"/>
    <property type="evidence" value="ECO:0007669"/>
    <property type="project" value="InterPro"/>
</dbReference>
<dbReference type="Pfam" id="PF01368">
    <property type="entry name" value="DHH"/>
    <property type="match status" value="1"/>
</dbReference>
<dbReference type="RefSeq" id="YP_009302487.1">
    <property type="nucleotide sequence ID" value="NC_031245.1"/>
</dbReference>
<organism evidence="3 4">
    <name type="scientific">Bacillus phage SP-15</name>
    <dbReference type="NCBI Taxonomy" id="1792032"/>
    <lineage>
        <taxon>Viruses</taxon>
        <taxon>Duplodnaviria</taxon>
        <taxon>Heunggongvirae</taxon>
        <taxon>Uroviricota</taxon>
        <taxon>Caudoviricetes</taxon>
        <taxon>Thornevirus</taxon>
        <taxon>Thornevirus SP15</taxon>
    </lineage>
</organism>
<reference evidence="3 4" key="1">
    <citation type="submission" date="2015-08" db="EMBL/GenBank/DDBJ databases">
        <authorList>
            <person name="Babu N.S."/>
            <person name="Beckwith C.J."/>
            <person name="Beseler K.G."/>
            <person name="Brison A."/>
            <person name="Carone J.V."/>
            <person name="Caskin T.P."/>
            <person name="Diamond M."/>
            <person name="Durham M.E."/>
            <person name="Foxe J.M."/>
            <person name="Go M."/>
            <person name="Henderson B.A."/>
            <person name="Jones I.B."/>
            <person name="McGettigan J.A."/>
            <person name="Micheletti S.J."/>
            <person name="Nasrallah M.E."/>
            <person name="Ortiz D."/>
            <person name="Piller C.R."/>
            <person name="Privatt S.R."/>
            <person name="Schneider S.L."/>
            <person name="Sharp S."/>
            <person name="Smith T.C."/>
            <person name="Stanton J.D."/>
            <person name="Ullery H.E."/>
            <person name="Wilson R.J."/>
            <person name="Serrano M.G."/>
            <person name="Buck G."/>
            <person name="Lee V."/>
            <person name="Wang Y."/>
            <person name="Carvalho R."/>
            <person name="Voegtly L."/>
            <person name="Shi R."/>
            <person name="Duckworth R."/>
            <person name="Johnson A."/>
            <person name="Loviza R."/>
            <person name="Walstead R."/>
            <person name="Shah Z."/>
            <person name="Kiflezghi M."/>
            <person name="Wade K."/>
            <person name="Ball S.L."/>
            <person name="Bradley K.W."/>
            <person name="Asai D.J."/>
            <person name="Bowman C.A."/>
            <person name="Russell D.A."/>
            <person name="Pope W.H."/>
            <person name="Jacobs-Sera D."/>
            <person name="Hendrix R.W."/>
            <person name="Hatfull G.F."/>
        </authorList>
    </citation>
    <scope>NUCLEOTIDE SEQUENCE [LARGE SCALE GENOMIC DNA]</scope>
</reference>
<dbReference type="InterPro" id="IPR038763">
    <property type="entry name" value="DHH_sf"/>
</dbReference>
<dbReference type="Gene3D" id="3.90.1640.10">
    <property type="entry name" value="inorganic pyrophosphatase (n-terminal core)"/>
    <property type="match status" value="1"/>
</dbReference>
<dbReference type="InterPro" id="IPR052968">
    <property type="entry name" value="Nucleotide_metab_enz"/>
</dbReference>
<evidence type="ECO:0000259" key="1">
    <source>
        <dbReference type="Pfam" id="PF01368"/>
    </source>
</evidence>
<dbReference type="InterPro" id="IPR003156">
    <property type="entry name" value="DHHA1_dom"/>
</dbReference>
<dbReference type="EMBL" id="KT624200">
    <property type="protein sequence ID" value="AMM44898.1"/>
    <property type="molecule type" value="Genomic_DNA"/>
</dbReference>
<sequence>MVMTNNLAIFTHVDLDGAGSPVVAKYLYGDRVKEVFRVDNKDVTEKVQYLIDNKENYKDSTIFICDHSPTFEMYNKLVESGLDFYIFDHHKSSELQELNDYRVEINTDFCGTYLFFDWLVMNDPELTPEQINSTQDFVYHVNDYDMWIHESPKSKQLHQLLYELGWNRFLDRFSSNIKVEFNEGEKLILELARERVQDYVESYRDKVTVLTDNLGDTYIAVFAERNQSELGHYLLETFGVKYVCMINPKSLGCSLRGNGEVDVSEIARNKAKLYSSQSGGHKSAAGFSYTLDDLSDIIERLFRLNVL</sequence>
<accession>A0A127AW73</accession>
<dbReference type="InterPro" id="IPR001667">
    <property type="entry name" value="DDH_dom"/>
</dbReference>
<dbReference type="Pfam" id="PF02272">
    <property type="entry name" value="DHHA1"/>
    <property type="match status" value="1"/>
</dbReference>